<dbReference type="InterPro" id="IPR002181">
    <property type="entry name" value="Fibrinogen_a/b/g_C_dom"/>
</dbReference>
<reference evidence="6" key="3">
    <citation type="submission" date="2015-06" db="UniProtKB">
        <authorList>
            <consortium name="EnsemblMetazoa"/>
        </authorList>
    </citation>
    <scope>IDENTIFICATION</scope>
</reference>
<dbReference type="EMBL" id="KB300295">
    <property type="protein sequence ID" value="ELU06932.1"/>
    <property type="molecule type" value="Genomic_DNA"/>
</dbReference>
<dbReference type="InterPro" id="IPR020837">
    <property type="entry name" value="Fibrinogen_CS"/>
</dbReference>
<evidence type="ECO:0000256" key="3">
    <source>
        <dbReference type="ARBA" id="ARBA00023157"/>
    </source>
</evidence>
<dbReference type="GO" id="GO:0030674">
    <property type="term" value="F:protein-macromolecule adaptor activity"/>
    <property type="evidence" value="ECO:0007669"/>
    <property type="project" value="TreeGrafter"/>
</dbReference>
<dbReference type="InterPro" id="IPR036056">
    <property type="entry name" value="Fibrinogen-like_C"/>
</dbReference>
<comment type="subcellular location">
    <subcellularLocation>
        <location evidence="1">Secreted</location>
    </subcellularLocation>
</comment>
<keyword evidence="3" id="KW-1015">Disulfide bond</keyword>
<dbReference type="Gene3D" id="4.10.530.10">
    <property type="entry name" value="Gamma-fibrinogen Carboxyl Terminal Fragment, domain 2"/>
    <property type="match status" value="1"/>
</dbReference>
<evidence type="ECO:0000259" key="4">
    <source>
        <dbReference type="PROSITE" id="PS51406"/>
    </source>
</evidence>
<reference evidence="5 7" key="2">
    <citation type="journal article" date="2013" name="Nature">
        <title>Insights into bilaterian evolution from three spiralian genomes.</title>
        <authorList>
            <person name="Simakov O."/>
            <person name="Marletaz F."/>
            <person name="Cho S.J."/>
            <person name="Edsinger-Gonzales E."/>
            <person name="Havlak P."/>
            <person name="Hellsten U."/>
            <person name="Kuo D.H."/>
            <person name="Larsson T."/>
            <person name="Lv J."/>
            <person name="Arendt D."/>
            <person name="Savage R."/>
            <person name="Osoegawa K."/>
            <person name="de Jong P."/>
            <person name="Grimwood J."/>
            <person name="Chapman J.A."/>
            <person name="Shapiro H."/>
            <person name="Aerts A."/>
            <person name="Otillar R.P."/>
            <person name="Terry A.Y."/>
            <person name="Boore J.L."/>
            <person name="Grigoriev I.V."/>
            <person name="Lindberg D.R."/>
            <person name="Seaver E.C."/>
            <person name="Weisblat D.A."/>
            <person name="Putnam N.H."/>
            <person name="Rokhsar D.S."/>
        </authorList>
    </citation>
    <scope>NUCLEOTIDE SEQUENCE</scope>
    <source>
        <strain evidence="5 7">I ESC-2004</strain>
    </source>
</reference>
<proteinExistence type="predicted"/>
<dbReference type="Pfam" id="PF00147">
    <property type="entry name" value="Fibrinogen_C"/>
    <property type="match status" value="1"/>
</dbReference>
<dbReference type="SMART" id="SM00186">
    <property type="entry name" value="FBG"/>
    <property type="match status" value="1"/>
</dbReference>
<accession>R7USN8</accession>
<dbReference type="OrthoDB" id="7735550at2759"/>
<feature type="non-terminal residue" evidence="5">
    <location>
        <position position="1"/>
    </location>
</feature>
<dbReference type="InterPro" id="IPR037579">
    <property type="entry name" value="FIB_ANG-like"/>
</dbReference>
<protein>
    <recommendedName>
        <fullName evidence="4">Fibrinogen C-terminal domain-containing protein</fullName>
    </recommendedName>
</protein>
<dbReference type="PROSITE" id="PS00514">
    <property type="entry name" value="FIBRINOGEN_C_1"/>
    <property type="match status" value="1"/>
</dbReference>
<evidence type="ECO:0000256" key="1">
    <source>
        <dbReference type="ARBA" id="ARBA00004613"/>
    </source>
</evidence>
<evidence type="ECO:0000313" key="7">
    <source>
        <dbReference type="Proteomes" id="UP000014760"/>
    </source>
</evidence>
<dbReference type="GO" id="GO:0005577">
    <property type="term" value="C:fibrinogen complex"/>
    <property type="evidence" value="ECO:0007669"/>
    <property type="project" value="TreeGrafter"/>
</dbReference>
<reference evidence="7" key="1">
    <citation type="submission" date="2012-12" db="EMBL/GenBank/DDBJ databases">
        <authorList>
            <person name="Hellsten U."/>
            <person name="Grimwood J."/>
            <person name="Chapman J.A."/>
            <person name="Shapiro H."/>
            <person name="Aerts A."/>
            <person name="Otillar R.P."/>
            <person name="Terry A.Y."/>
            <person name="Boore J.L."/>
            <person name="Simakov O."/>
            <person name="Marletaz F."/>
            <person name="Cho S.-J."/>
            <person name="Edsinger-Gonzales E."/>
            <person name="Havlak P."/>
            <person name="Kuo D.-H."/>
            <person name="Larsson T."/>
            <person name="Lv J."/>
            <person name="Arendt D."/>
            <person name="Savage R."/>
            <person name="Osoegawa K."/>
            <person name="de Jong P."/>
            <person name="Lindberg D.R."/>
            <person name="Seaver E.C."/>
            <person name="Weisblat D.A."/>
            <person name="Putnam N.H."/>
            <person name="Grigoriev I.V."/>
            <person name="Rokhsar D.S."/>
        </authorList>
    </citation>
    <scope>NUCLEOTIDE SEQUENCE</scope>
    <source>
        <strain evidence="7">I ESC-2004</strain>
    </source>
</reference>
<evidence type="ECO:0000313" key="6">
    <source>
        <dbReference type="EnsemblMetazoa" id="CapteP132603"/>
    </source>
</evidence>
<keyword evidence="7" id="KW-1185">Reference proteome</keyword>
<sequence length="87" mass="10096">LSYHDGMAFSTEDTDNDLHRRHCAQENKGGWWFNSCFSSHLNGVYHTGWYTTPAHSPFSDGIVWYTLKVSEYYSLRRVEMKVAPAYA</sequence>
<evidence type="ECO:0000313" key="5">
    <source>
        <dbReference type="EMBL" id="ELU06932.1"/>
    </source>
</evidence>
<evidence type="ECO:0000256" key="2">
    <source>
        <dbReference type="ARBA" id="ARBA00022525"/>
    </source>
</evidence>
<dbReference type="EnsemblMetazoa" id="CapteT132603">
    <property type="protein sequence ID" value="CapteP132603"/>
    <property type="gene ID" value="CapteG132603"/>
</dbReference>
<dbReference type="Proteomes" id="UP000014760">
    <property type="component" value="Unassembled WGS sequence"/>
</dbReference>
<dbReference type="HOGENOM" id="CLU_038628_11_1_1"/>
<dbReference type="GO" id="GO:0005201">
    <property type="term" value="F:extracellular matrix structural constituent"/>
    <property type="evidence" value="ECO:0007669"/>
    <property type="project" value="TreeGrafter"/>
</dbReference>
<dbReference type="OMA" id="RFKSAWW"/>
<dbReference type="PROSITE" id="PS51406">
    <property type="entry name" value="FIBRINOGEN_C_2"/>
    <property type="match status" value="1"/>
</dbReference>
<dbReference type="STRING" id="283909.R7USN8"/>
<gene>
    <name evidence="5" type="ORF">CAPTEDRAFT_132603</name>
</gene>
<keyword evidence="2" id="KW-0964">Secreted</keyword>
<dbReference type="PANTHER" id="PTHR47221:SF7">
    <property type="entry name" value="FIBRINOGEN BETA CHAIN"/>
    <property type="match status" value="1"/>
</dbReference>
<dbReference type="EMBL" id="AMQN01043298">
    <property type="status" value="NOT_ANNOTATED_CDS"/>
    <property type="molecule type" value="Genomic_DNA"/>
</dbReference>
<dbReference type="PANTHER" id="PTHR47221">
    <property type="entry name" value="FIBRINOGEN ALPHA CHAIN"/>
    <property type="match status" value="1"/>
</dbReference>
<dbReference type="AlphaFoldDB" id="R7USN8"/>
<feature type="domain" description="Fibrinogen C-terminal" evidence="4">
    <location>
        <begin position="1"/>
        <end position="86"/>
    </location>
</feature>
<name>R7USN8_CAPTE</name>
<organism evidence="5">
    <name type="scientific">Capitella teleta</name>
    <name type="common">Polychaete worm</name>
    <dbReference type="NCBI Taxonomy" id="283909"/>
    <lineage>
        <taxon>Eukaryota</taxon>
        <taxon>Metazoa</taxon>
        <taxon>Spiralia</taxon>
        <taxon>Lophotrochozoa</taxon>
        <taxon>Annelida</taxon>
        <taxon>Polychaeta</taxon>
        <taxon>Sedentaria</taxon>
        <taxon>Scolecida</taxon>
        <taxon>Capitellidae</taxon>
        <taxon>Capitella</taxon>
    </lineage>
</organism>
<dbReference type="SUPFAM" id="SSF56496">
    <property type="entry name" value="Fibrinogen C-terminal domain-like"/>
    <property type="match status" value="1"/>
</dbReference>
<dbReference type="GO" id="GO:0034116">
    <property type="term" value="P:positive regulation of heterotypic cell-cell adhesion"/>
    <property type="evidence" value="ECO:0007669"/>
    <property type="project" value="TreeGrafter"/>
</dbReference>